<dbReference type="Proteomes" id="UP000324285">
    <property type="component" value="Chromosome"/>
</dbReference>
<dbReference type="PANTHER" id="PTHR45586:SF16">
    <property type="entry name" value="DOMAIN PROTEIN, PUTATIVE-RELATED"/>
    <property type="match status" value="1"/>
</dbReference>
<evidence type="ECO:0000313" key="5">
    <source>
        <dbReference type="Proteomes" id="UP000324285"/>
    </source>
</evidence>
<feature type="signal peptide" evidence="3">
    <location>
        <begin position="1"/>
        <end position="36"/>
    </location>
</feature>
<dbReference type="RefSeq" id="WP_149285160.1">
    <property type="nucleotide sequence ID" value="NZ_CP038437.2"/>
</dbReference>
<dbReference type="Pfam" id="PF13181">
    <property type="entry name" value="TPR_8"/>
    <property type="match status" value="1"/>
</dbReference>
<proteinExistence type="predicted"/>
<keyword evidence="1" id="KW-0677">Repeat</keyword>
<name>A0A5C1NGW8_9GAMM</name>
<dbReference type="InterPro" id="IPR011990">
    <property type="entry name" value="TPR-like_helical_dom_sf"/>
</dbReference>
<evidence type="ECO:0000256" key="1">
    <source>
        <dbReference type="ARBA" id="ARBA00022737"/>
    </source>
</evidence>
<accession>A0A5C1NGW8</accession>
<dbReference type="PROSITE" id="PS51257">
    <property type="entry name" value="PROKAR_LIPOPROTEIN"/>
    <property type="match status" value="1"/>
</dbReference>
<dbReference type="InterPro" id="IPR019734">
    <property type="entry name" value="TPR_rpt"/>
</dbReference>
<evidence type="ECO:0000256" key="3">
    <source>
        <dbReference type="SAM" id="SignalP"/>
    </source>
</evidence>
<dbReference type="PANTHER" id="PTHR45586">
    <property type="entry name" value="TPR REPEAT-CONTAINING PROTEIN PA4667"/>
    <property type="match status" value="1"/>
</dbReference>
<gene>
    <name evidence="4" type="ORF">E4T21_11780</name>
</gene>
<evidence type="ECO:0000313" key="4">
    <source>
        <dbReference type="EMBL" id="QEM82150.1"/>
    </source>
</evidence>
<sequence length="584" mass="64360">MPSNTRIRQLTGPLTSLTLAALLCGCQGLSISSADAQPKDPMVNAPPITRGLDAEGLSLLLTAEMAGQRGDFRRATEGYLKAAERYHSPALVKRATFAARFTDDPELLERAARRWQTLAPETTAAAELLGSLASIRGDWSEALQQKIIAIDARERSDITRFVDTALASGADPSAMDSILREALVSPPASKPVRLDLELALSLTETAQGQLKNAQQRLARLGKTADDMPQRWLATSRLNLEQDNPQAARQAAKRGLDLAPQDALFLLLLAQADIRMGNLAAAEKSTDALLAERGDTPELRIGLARLYFSEGHTAPVKHLLLPLVGDPDAPSATYLLLASIAEEEGDIDNALLYYRQVPEGPNYLLSRQAASLMLTADGRLQDARDFLRSERQHHDESYTGLVIIEAQLLDDEGLGEDADTLLERELARTPEDSDLRYFYAMRAWQNGDMDTSESELRRLVEQEPDNATALNALGYTLADSGSPDELDEAEALIQRAYKLDPQSAAIQDSLGWVAYRRGDLTTALRWIEQAWNTLPDQEVAAHLIEVLWDLGQHERAQEILGVAREQFPNHPYIDELLERRPEITP</sequence>
<feature type="chain" id="PRO_5022897661" evidence="3">
    <location>
        <begin position="37"/>
        <end position="584"/>
    </location>
</feature>
<dbReference type="SUPFAM" id="SSF48452">
    <property type="entry name" value="TPR-like"/>
    <property type="match status" value="2"/>
</dbReference>
<keyword evidence="3" id="KW-0732">Signal</keyword>
<dbReference type="Pfam" id="PF14559">
    <property type="entry name" value="TPR_19"/>
    <property type="match status" value="2"/>
</dbReference>
<dbReference type="Pfam" id="PF13432">
    <property type="entry name" value="TPR_16"/>
    <property type="match status" value="1"/>
</dbReference>
<dbReference type="AlphaFoldDB" id="A0A5C1NGW8"/>
<dbReference type="EMBL" id="CP038437">
    <property type="protein sequence ID" value="QEM82150.1"/>
    <property type="molecule type" value="Genomic_DNA"/>
</dbReference>
<dbReference type="SUPFAM" id="SSF81901">
    <property type="entry name" value="HCP-like"/>
    <property type="match status" value="1"/>
</dbReference>
<keyword evidence="5" id="KW-1185">Reference proteome</keyword>
<organism evidence="4 5">
    <name type="scientific">Halomonas binhaiensis</name>
    <dbReference type="NCBI Taxonomy" id="2562282"/>
    <lineage>
        <taxon>Bacteria</taxon>
        <taxon>Pseudomonadati</taxon>
        <taxon>Pseudomonadota</taxon>
        <taxon>Gammaproteobacteria</taxon>
        <taxon>Oceanospirillales</taxon>
        <taxon>Halomonadaceae</taxon>
        <taxon>Halomonas</taxon>
    </lineage>
</organism>
<dbReference type="InterPro" id="IPR051012">
    <property type="entry name" value="CellSynth/LPSAsmb/PSIAsmb"/>
</dbReference>
<keyword evidence="2" id="KW-0802">TPR repeat</keyword>
<evidence type="ECO:0000256" key="2">
    <source>
        <dbReference type="ARBA" id="ARBA00022803"/>
    </source>
</evidence>
<protein>
    <submittedName>
        <fullName evidence="4">Tetratricopeptide repeat protein</fullName>
    </submittedName>
</protein>
<reference evidence="4" key="1">
    <citation type="submission" date="2021-02" db="EMBL/GenBank/DDBJ databases">
        <title>Strain Y2R2, a novel species of the genus Halomonas.</title>
        <authorList>
            <person name="Huang H."/>
        </authorList>
    </citation>
    <scope>NUCLEOTIDE SEQUENCE</scope>
    <source>
        <strain evidence="4">Y2R2</strain>
    </source>
</reference>
<dbReference type="OrthoDB" id="9766710at2"/>
<dbReference type="KEGG" id="hbh:E4T21_11780"/>
<dbReference type="Gene3D" id="1.25.40.10">
    <property type="entry name" value="Tetratricopeptide repeat domain"/>
    <property type="match status" value="2"/>
</dbReference>